<feature type="transmembrane region" description="Helical" evidence="2">
    <location>
        <begin position="102"/>
        <end position="122"/>
    </location>
</feature>
<accession>A0A317ZFA6</accession>
<feature type="compositionally biased region" description="Polar residues" evidence="1">
    <location>
        <begin position="448"/>
        <end position="460"/>
    </location>
</feature>
<keyword evidence="4" id="KW-1185">Reference proteome</keyword>
<feature type="transmembrane region" description="Helical" evidence="2">
    <location>
        <begin position="46"/>
        <end position="63"/>
    </location>
</feature>
<dbReference type="InParanoid" id="A0A317ZFA6"/>
<feature type="region of interest" description="Disordered" evidence="1">
    <location>
        <begin position="435"/>
        <end position="460"/>
    </location>
</feature>
<feature type="transmembrane region" description="Helical" evidence="2">
    <location>
        <begin position="75"/>
        <end position="95"/>
    </location>
</feature>
<sequence length="655" mass="71691">MEALLSNEFVVLALDALLHLASVFVLGIIVIIACKLLTKGFVDAKWLTGMIIALLLVFMRVFLLNNAHYLGGVDAILIMVAVGFVLFLTSLILVYKLVAIPVLGTILSSIVIVAAQLALAHYTPILSLKLMPEGQRFAEYAGVSNERTKQLMEQAKNFRGESNSNIGRILKEALATLAFLSSEKEQETLSKDLASGVQFIQERRAYMESMSEEELAEYRAAMSSFMQEQGVDLQNRYSLENLKNATPEDLENLANFMKDMNKVYGFTEDLPEGMAEDDDVPPTLDSIREIARNLQGMEIGGEGSEEFAGLLKSIIGDEDFGNEMAKVRGQIADLKANSGQLMETFRNADIDGMRRDLESATGGGSGIPPDLPPFSAGNVPTGRGEKLFSQNAGTGTAGRMLSAFQSNSENSINKELMDLVVFQETGYYPVTETSFEASPLGAGDGPTSAETSARSENSSVNVREWLDSEAATASTAEAQTAEFAAASQFNTGAFPRSSHAESNRVDYYVPVNTFSDFPEPPSENKSREKQALHEPEFEPEESISDFFPESELSNSLTDDYVLRAPNASDERSRWVEVANKIRIGAWYEGTGGDNNGTVFIDGMAFRSGEKIEREHQGEKYLFRFEGVEKGQVIITSLKREPSAPPETAGQIPENM</sequence>
<keyword evidence="2" id="KW-0812">Transmembrane</keyword>
<gene>
    <name evidence="3" type="ORF">DDZ13_08110</name>
</gene>
<dbReference type="EMBL" id="QHJQ01000005">
    <property type="protein sequence ID" value="PXA04000.1"/>
    <property type="molecule type" value="Genomic_DNA"/>
</dbReference>
<keyword evidence="2" id="KW-1133">Transmembrane helix</keyword>
<dbReference type="Proteomes" id="UP000247099">
    <property type="component" value="Unassembled WGS sequence"/>
</dbReference>
<keyword evidence="2" id="KW-0472">Membrane</keyword>
<feature type="region of interest" description="Disordered" evidence="1">
    <location>
        <begin position="515"/>
        <end position="544"/>
    </location>
</feature>
<feature type="compositionally biased region" description="Basic and acidic residues" evidence="1">
    <location>
        <begin position="522"/>
        <end position="536"/>
    </location>
</feature>
<proteinExistence type="predicted"/>
<name>A0A317ZFA6_9BACT</name>
<protein>
    <submittedName>
        <fullName evidence="3">Uncharacterized protein</fullName>
    </submittedName>
</protein>
<evidence type="ECO:0000256" key="2">
    <source>
        <dbReference type="SAM" id="Phobius"/>
    </source>
</evidence>
<comment type="caution">
    <text evidence="3">The sequence shown here is derived from an EMBL/GenBank/DDBJ whole genome shotgun (WGS) entry which is preliminary data.</text>
</comment>
<dbReference type="RefSeq" id="WP_110130947.1">
    <property type="nucleotide sequence ID" value="NZ_QHJQ01000005.1"/>
</dbReference>
<dbReference type="AlphaFoldDB" id="A0A317ZFA6"/>
<reference evidence="3 4" key="1">
    <citation type="submission" date="2018-05" db="EMBL/GenBank/DDBJ databases">
        <title>Coraliomargarita sinensis sp. nov., isolated from a marine solar saltern.</title>
        <authorList>
            <person name="Zhou L.Y."/>
        </authorList>
    </citation>
    <scope>NUCLEOTIDE SEQUENCE [LARGE SCALE GENOMIC DNA]</scope>
    <source>
        <strain evidence="3 4">WN38</strain>
    </source>
</reference>
<evidence type="ECO:0000256" key="1">
    <source>
        <dbReference type="SAM" id="MobiDB-lite"/>
    </source>
</evidence>
<evidence type="ECO:0000313" key="3">
    <source>
        <dbReference type="EMBL" id="PXA04000.1"/>
    </source>
</evidence>
<organism evidence="3 4">
    <name type="scientific">Coraliomargarita sinensis</name>
    <dbReference type="NCBI Taxonomy" id="2174842"/>
    <lineage>
        <taxon>Bacteria</taxon>
        <taxon>Pseudomonadati</taxon>
        <taxon>Verrucomicrobiota</taxon>
        <taxon>Opitutia</taxon>
        <taxon>Puniceicoccales</taxon>
        <taxon>Coraliomargaritaceae</taxon>
        <taxon>Coraliomargarita</taxon>
    </lineage>
</organism>
<evidence type="ECO:0000313" key="4">
    <source>
        <dbReference type="Proteomes" id="UP000247099"/>
    </source>
</evidence>
<feature type="transmembrane region" description="Helical" evidence="2">
    <location>
        <begin position="12"/>
        <end position="34"/>
    </location>
</feature>